<reference evidence="2" key="1">
    <citation type="journal article" date="2019" name="Int. J. Syst. Evol. Microbiol.">
        <title>The Global Catalogue of Microorganisms (GCM) 10K type strain sequencing project: providing services to taxonomists for standard genome sequencing and annotation.</title>
        <authorList>
            <consortium name="The Broad Institute Genomics Platform"/>
            <consortium name="The Broad Institute Genome Sequencing Center for Infectious Disease"/>
            <person name="Wu L."/>
            <person name="Ma J."/>
        </authorList>
    </citation>
    <scope>NUCLEOTIDE SEQUENCE [LARGE SCALE GENOMIC DNA]</scope>
    <source>
        <strain evidence="2">CCM 8937</strain>
    </source>
</reference>
<accession>A0ABW4BMB7</accession>
<gene>
    <name evidence="1" type="ORF">ACFQ4R_03865</name>
</gene>
<keyword evidence="2" id="KW-1185">Reference proteome</keyword>
<evidence type="ECO:0000313" key="1">
    <source>
        <dbReference type="EMBL" id="MFD1410750.1"/>
    </source>
</evidence>
<dbReference type="EMBL" id="JBHTOH010000025">
    <property type="protein sequence ID" value="MFD1410750.1"/>
    <property type="molecule type" value="Genomic_DNA"/>
</dbReference>
<organism evidence="1 2">
    <name type="scientific">Lapidilactobacillus gannanensis</name>
    <dbReference type="NCBI Taxonomy" id="2486002"/>
    <lineage>
        <taxon>Bacteria</taxon>
        <taxon>Bacillati</taxon>
        <taxon>Bacillota</taxon>
        <taxon>Bacilli</taxon>
        <taxon>Lactobacillales</taxon>
        <taxon>Lactobacillaceae</taxon>
        <taxon>Lapidilactobacillus</taxon>
    </lineage>
</organism>
<dbReference type="RefSeq" id="WP_125647800.1">
    <property type="nucleotide sequence ID" value="NZ_JBHTOH010000025.1"/>
</dbReference>
<name>A0ABW4BMB7_9LACO</name>
<proteinExistence type="predicted"/>
<sequence>MGLLPEIDYDECMKYYNMKLADFAIGRCLHVGAKRILNFRLKHGLEAWRDYCLLDGKPYRRLQEVDDVLGLPRYSTRDKVRAKARKLGIMYEEVRTNNITQYLEERKNYEIS</sequence>
<comment type="caution">
    <text evidence="1">The sequence shown here is derived from an EMBL/GenBank/DDBJ whole genome shotgun (WGS) entry which is preliminary data.</text>
</comment>
<protein>
    <submittedName>
        <fullName evidence="1">Uncharacterized protein</fullName>
    </submittedName>
</protein>
<evidence type="ECO:0000313" key="2">
    <source>
        <dbReference type="Proteomes" id="UP001597191"/>
    </source>
</evidence>
<dbReference type="Proteomes" id="UP001597191">
    <property type="component" value="Unassembled WGS sequence"/>
</dbReference>